<evidence type="ECO:0000313" key="3">
    <source>
        <dbReference type="Proteomes" id="UP000671914"/>
    </source>
</evidence>
<evidence type="ECO:0000313" key="2">
    <source>
        <dbReference type="EMBL" id="QTX04824.1"/>
    </source>
</evidence>
<dbReference type="Gene3D" id="3.30.420.40">
    <property type="match status" value="2"/>
</dbReference>
<dbReference type="EMBL" id="CP071696">
    <property type="protein sequence ID" value="QTX04824.1"/>
    <property type="molecule type" value="Genomic_DNA"/>
</dbReference>
<sequence length="251" mass="26119">MVSDLAIGIDIGGTGIKGALVDLGSGGLAGERVKLATPPGGRPRDILRTTGALLEAITPPGAGNLPLGICFPTIVKRGRTMSAANVSDEWIGLPAEAMFEEALEREIHFVNDADAAGYAELRFGAAVDAEGLSILTTLGTGIGSAFIYDGVVVPNTELGHLEVDGAQAEKRAAYSAMKREGLGWAEWAARLQRFYRAVEFLFSPDLFIVGGGVSKHHAEFLPLLDLGTPIVPAAHRNDAGILGAASLAATF</sequence>
<dbReference type="SUPFAM" id="SSF53067">
    <property type="entry name" value="Actin-like ATPase domain"/>
    <property type="match status" value="1"/>
</dbReference>
<protein>
    <submittedName>
        <fullName evidence="2">ROK family protein</fullName>
    </submittedName>
</protein>
<dbReference type="InterPro" id="IPR000600">
    <property type="entry name" value="ROK"/>
</dbReference>
<dbReference type="AlphaFoldDB" id="A0A975FMG5"/>
<dbReference type="KEGG" id="aarc:G127AT_00665"/>
<keyword evidence="3" id="KW-1185">Reference proteome</keyword>
<dbReference type="RefSeq" id="WP_210898826.1">
    <property type="nucleotide sequence ID" value="NZ_CP071696.1"/>
</dbReference>
<dbReference type="CDD" id="cd24058">
    <property type="entry name" value="ASKHA_NBD_ROK_PPGK"/>
    <property type="match status" value="1"/>
</dbReference>
<proteinExistence type="inferred from homology"/>
<dbReference type="PANTHER" id="PTHR18964">
    <property type="entry name" value="ROK (REPRESSOR, ORF, KINASE) FAMILY"/>
    <property type="match status" value="1"/>
</dbReference>
<evidence type="ECO:0000256" key="1">
    <source>
        <dbReference type="ARBA" id="ARBA00006479"/>
    </source>
</evidence>
<organism evidence="2 3">
    <name type="scientific">Agromyces archimandritae</name>
    <dbReference type="NCBI Taxonomy" id="2781962"/>
    <lineage>
        <taxon>Bacteria</taxon>
        <taxon>Bacillati</taxon>
        <taxon>Actinomycetota</taxon>
        <taxon>Actinomycetes</taxon>
        <taxon>Micrococcales</taxon>
        <taxon>Microbacteriaceae</taxon>
        <taxon>Agromyces</taxon>
    </lineage>
</organism>
<dbReference type="PANTHER" id="PTHR18964:SF146">
    <property type="entry name" value="POLYPHOSPHATE GLUCOKINASE"/>
    <property type="match status" value="1"/>
</dbReference>
<name>A0A975FMG5_9MICO</name>
<dbReference type="Proteomes" id="UP000671914">
    <property type="component" value="Chromosome"/>
</dbReference>
<accession>A0A975FMG5</accession>
<reference evidence="2" key="1">
    <citation type="submission" date="2021-03" db="EMBL/GenBank/DDBJ databases">
        <title>Agromyces archimandritus sp. nov., isolated from the cockroach Archimandrita tessellata.</title>
        <authorList>
            <person name="Guzman J."/>
            <person name="Ortuzar M."/>
            <person name="Poehlein A."/>
            <person name="Daniel R."/>
            <person name="Trujillo M."/>
            <person name="Vilcinskas A."/>
        </authorList>
    </citation>
    <scope>NUCLEOTIDE SEQUENCE</scope>
    <source>
        <strain evidence="2">G127AT</strain>
    </source>
</reference>
<dbReference type="Pfam" id="PF00480">
    <property type="entry name" value="ROK"/>
    <property type="match status" value="1"/>
</dbReference>
<gene>
    <name evidence="2" type="ORF">G127AT_00665</name>
</gene>
<comment type="similarity">
    <text evidence="1">Belongs to the ROK (NagC/XylR) family.</text>
</comment>
<dbReference type="InterPro" id="IPR043129">
    <property type="entry name" value="ATPase_NBD"/>
</dbReference>
<dbReference type="NCBIfam" id="NF045942">
    <property type="entry name" value="PolPhglucPhase"/>
    <property type="match status" value="1"/>
</dbReference>